<evidence type="ECO:0000256" key="5">
    <source>
        <dbReference type="SAM" id="Phobius"/>
    </source>
</evidence>
<name>A0A6J1LED0_DROHY</name>
<evidence type="ECO:0000256" key="3">
    <source>
        <dbReference type="ARBA" id="ARBA00022989"/>
    </source>
</evidence>
<evidence type="ECO:0000313" key="7">
    <source>
        <dbReference type="Proteomes" id="UP000504633"/>
    </source>
</evidence>
<accession>A0A6J1LED0</accession>
<keyword evidence="2 5" id="KW-0812">Transmembrane</keyword>
<dbReference type="Proteomes" id="UP000504633">
    <property type="component" value="Unplaced"/>
</dbReference>
<evidence type="ECO:0000259" key="6">
    <source>
        <dbReference type="Pfam" id="PF08510"/>
    </source>
</evidence>
<dbReference type="RefSeq" id="XP_023164507.1">
    <property type="nucleotide sequence ID" value="XM_023308739.2"/>
</dbReference>
<organism evidence="7 8">
    <name type="scientific">Drosophila hydei</name>
    <name type="common">Fruit fly</name>
    <dbReference type="NCBI Taxonomy" id="7224"/>
    <lineage>
        <taxon>Eukaryota</taxon>
        <taxon>Metazoa</taxon>
        <taxon>Ecdysozoa</taxon>
        <taxon>Arthropoda</taxon>
        <taxon>Hexapoda</taxon>
        <taxon>Insecta</taxon>
        <taxon>Pterygota</taxon>
        <taxon>Neoptera</taxon>
        <taxon>Endopterygota</taxon>
        <taxon>Diptera</taxon>
        <taxon>Brachycera</taxon>
        <taxon>Muscomorpha</taxon>
        <taxon>Ephydroidea</taxon>
        <taxon>Drosophilidae</taxon>
        <taxon>Drosophila</taxon>
    </lineage>
</organism>
<comment type="subcellular location">
    <subcellularLocation>
        <location evidence="1">Membrane</location>
        <topology evidence="1">Multi-pass membrane protein</topology>
    </subcellularLocation>
</comment>
<keyword evidence="8" id="KW-0328">Glycosyltransferase</keyword>
<sequence>MPEHSPAPTPHRAIYGFAFYILFTVLFFVYVAWAFLPVELGLHSYLPDKYFAVFVPVLVMVCAFFAVIIYPAINLSLTPDIDSIASVVDLNLVLPKGAKFTSWSQLQSKRSEATPKRNPSPAENLCNLCKTEHVAKTRSPISPLRFLDLQEVNATYYN</sequence>
<dbReference type="GO" id="GO:0016757">
    <property type="term" value="F:glycosyltransferase activity"/>
    <property type="evidence" value="ECO:0007669"/>
    <property type="project" value="UniProtKB-KW"/>
</dbReference>
<dbReference type="PANTHER" id="PTHR46346">
    <property type="entry name" value="PHOSPHATIDYLINOSITOL N-ACETYLGLUCOSAMINYLTRANSFERASE SUBUNIT P"/>
    <property type="match status" value="1"/>
</dbReference>
<dbReference type="KEGG" id="dhe:111595158"/>
<dbReference type="PANTHER" id="PTHR46346:SF1">
    <property type="entry name" value="PHOSPHATIDYLINOSITOL N-ACETYLGLUCOSAMINYLTRANSFERASE SUBUNIT P"/>
    <property type="match status" value="1"/>
</dbReference>
<evidence type="ECO:0000256" key="4">
    <source>
        <dbReference type="ARBA" id="ARBA00023136"/>
    </source>
</evidence>
<keyword evidence="4 5" id="KW-0472">Membrane</keyword>
<keyword evidence="7" id="KW-1185">Reference proteome</keyword>
<reference evidence="8" key="1">
    <citation type="submission" date="2025-08" db="UniProtKB">
        <authorList>
            <consortium name="RefSeq"/>
        </authorList>
    </citation>
    <scope>IDENTIFICATION</scope>
    <source>
        <strain evidence="8">15085-1641.00</strain>
        <tissue evidence="8">Whole body</tissue>
    </source>
</reference>
<dbReference type="InterPro" id="IPR052263">
    <property type="entry name" value="GPI_Anchor_Biosynth"/>
</dbReference>
<protein>
    <submittedName>
        <fullName evidence="8">Phosphatidylinositol N-acetylglucosaminyltransferase subunit P</fullName>
    </submittedName>
</protein>
<evidence type="ECO:0000313" key="8">
    <source>
        <dbReference type="RefSeq" id="XP_023164507.1"/>
    </source>
</evidence>
<dbReference type="GO" id="GO:0006506">
    <property type="term" value="P:GPI anchor biosynthetic process"/>
    <property type="evidence" value="ECO:0007669"/>
    <property type="project" value="TreeGrafter"/>
</dbReference>
<proteinExistence type="predicted"/>
<dbReference type="InterPro" id="IPR013717">
    <property type="entry name" value="PIG-P"/>
</dbReference>
<evidence type="ECO:0000256" key="2">
    <source>
        <dbReference type="ARBA" id="ARBA00022692"/>
    </source>
</evidence>
<keyword evidence="3 5" id="KW-1133">Transmembrane helix</keyword>
<dbReference type="OrthoDB" id="690928at2759"/>
<evidence type="ECO:0000256" key="1">
    <source>
        <dbReference type="ARBA" id="ARBA00004141"/>
    </source>
</evidence>
<keyword evidence="8" id="KW-0808">Transferase</keyword>
<dbReference type="GO" id="GO:0016020">
    <property type="term" value="C:membrane"/>
    <property type="evidence" value="ECO:0007669"/>
    <property type="project" value="UniProtKB-SubCell"/>
</dbReference>
<gene>
    <name evidence="8" type="primary">LOC111595158</name>
</gene>
<dbReference type="CTD" id="43168"/>
<dbReference type="OMA" id="PVEFGLH"/>
<feature type="transmembrane region" description="Helical" evidence="5">
    <location>
        <begin position="12"/>
        <end position="38"/>
    </location>
</feature>
<feature type="domain" description="PIG-P" evidence="6">
    <location>
        <begin position="11"/>
        <end position="157"/>
    </location>
</feature>
<feature type="transmembrane region" description="Helical" evidence="5">
    <location>
        <begin position="50"/>
        <end position="73"/>
    </location>
</feature>
<dbReference type="AlphaFoldDB" id="A0A6J1LED0"/>
<dbReference type="Pfam" id="PF08510">
    <property type="entry name" value="PIG-P"/>
    <property type="match status" value="1"/>
</dbReference>
<dbReference type="GeneID" id="111595158"/>
<dbReference type="GO" id="GO:0005783">
    <property type="term" value="C:endoplasmic reticulum"/>
    <property type="evidence" value="ECO:0007669"/>
    <property type="project" value="TreeGrafter"/>
</dbReference>